<name>A0ABZ1WHV1_9ACTN</name>
<dbReference type="Pfam" id="PF08305">
    <property type="entry name" value="NPCBM"/>
    <property type="match status" value="1"/>
</dbReference>
<dbReference type="EMBL" id="CP108482">
    <property type="protein sequence ID" value="WUS60451.1"/>
    <property type="molecule type" value="Genomic_DNA"/>
</dbReference>
<evidence type="ECO:0000259" key="2">
    <source>
        <dbReference type="SMART" id="SM00776"/>
    </source>
</evidence>
<protein>
    <submittedName>
        <fullName evidence="3">NPCBM/NEW2 domain-containing protein</fullName>
    </submittedName>
</protein>
<dbReference type="SMART" id="SM00776">
    <property type="entry name" value="NPCBM"/>
    <property type="match status" value="1"/>
</dbReference>
<gene>
    <name evidence="3" type="ORF">OG469_36185</name>
</gene>
<dbReference type="InterPro" id="IPR013222">
    <property type="entry name" value="Glyco_hyd_98_carb-bd"/>
</dbReference>
<dbReference type="InterPro" id="IPR008979">
    <property type="entry name" value="Galactose-bd-like_sf"/>
</dbReference>
<evidence type="ECO:0000313" key="4">
    <source>
        <dbReference type="Proteomes" id="UP001432014"/>
    </source>
</evidence>
<dbReference type="RefSeq" id="WP_329493447.1">
    <property type="nucleotide sequence ID" value="NZ_CP108460.1"/>
</dbReference>
<keyword evidence="4" id="KW-1185">Reference proteome</keyword>
<dbReference type="Gene3D" id="2.60.120.1060">
    <property type="entry name" value="NPCBM/NEW2 domain"/>
    <property type="match status" value="1"/>
</dbReference>
<evidence type="ECO:0000256" key="1">
    <source>
        <dbReference type="SAM" id="MobiDB-lite"/>
    </source>
</evidence>
<dbReference type="Proteomes" id="UP001432014">
    <property type="component" value="Chromosome"/>
</dbReference>
<dbReference type="SUPFAM" id="SSF49785">
    <property type="entry name" value="Galactose-binding domain-like"/>
    <property type="match status" value="1"/>
</dbReference>
<dbReference type="InterPro" id="IPR038637">
    <property type="entry name" value="NPCBM_sf"/>
</dbReference>
<evidence type="ECO:0000313" key="3">
    <source>
        <dbReference type="EMBL" id="WUS60451.1"/>
    </source>
</evidence>
<proteinExistence type="predicted"/>
<feature type="domain" description="Glycosyl hydrolase family 98 putative carbohydrate-binding module" evidence="2">
    <location>
        <begin position="27"/>
        <end position="178"/>
    </location>
</feature>
<sequence length="189" mass="19090">MRAAAGVLDGRSAAGPGARVSLYDLASDLGEQHDRADPHPAGPADGGRLPQRPRPGVGGQRLRPGRARHSNGCQEAGDGTPASFAGTTYAKGPGVHAPSEVGYHLGARGGRFTALVGIDDFSTRKSALGATKASVRGDGKVLFSTGKLTGVCGPVEVDVDVRGVRLLQLASRTPTATRPSTTPPGPGPG</sequence>
<feature type="region of interest" description="Disordered" evidence="1">
    <location>
        <begin position="170"/>
        <end position="189"/>
    </location>
</feature>
<organism evidence="3 4">
    <name type="scientific">Kitasatospora herbaricolor</name>
    <dbReference type="NCBI Taxonomy" id="68217"/>
    <lineage>
        <taxon>Bacteria</taxon>
        <taxon>Bacillati</taxon>
        <taxon>Actinomycetota</taxon>
        <taxon>Actinomycetes</taxon>
        <taxon>Kitasatosporales</taxon>
        <taxon>Streptomycetaceae</taxon>
        <taxon>Kitasatospora</taxon>
    </lineage>
</organism>
<feature type="compositionally biased region" description="Low complexity" evidence="1">
    <location>
        <begin position="170"/>
        <end position="180"/>
    </location>
</feature>
<reference evidence="3 4" key="1">
    <citation type="submission" date="2022-10" db="EMBL/GenBank/DDBJ databases">
        <title>The complete genomes of actinobacterial strains from the NBC collection.</title>
        <authorList>
            <person name="Joergensen T.S."/>
            <person name="Alvarez Arevalo M."/>
            <person name="Sterndorff E.B."/>
            <person name="Faurdal D."/>
            <person name="Vuksanovic O."/>
            <person name="Mourched A.-S."/>
            <person name="Charusanti P."/>
            <person name="Shaw S."/>
            <person name="Blin K."/>
            <person name="Weber T."/>
        </authorList>
    </citation>
    <scope>NUCLEOTIDE SEQUENCE [LARGE SCALE GENOMIC DNA]</scope>
    <source>
        <strain evidence="3 4">NBC_01247</strain>
    </source>
</reference>
<accession>A0ABZ1WHV1</accession>
<feature type="region of interest" description="Disordered" evidence="1">
    <location>
        <begin position="24"/>
        <end position="87"/>
    </location>
</feature>